<dbReference type="Gene3D" id="1.10.260.40">
    <property type="entry name" value="lambda repressor-like DNA-binding domains"/>
    <property type="match status" value="1"/>
</dbReference>
<feature type="domain" description="HTH tetR-type" evidence="8">
    <location>
        <begin position="99"/>
        <end position="159"/>
    </location>
</feature>
<dbReference type="OrthoDB" id="5119743at2"/>
<evidence type="ECO:0000256" key="4">
    <source>
        <dbReference type="ARBA" id="ARBA00023163"/>
    </source>
</evidence>
<dbReference type="PROSITE" id="PS50943">
    <property type="entry name" value="HTH_CROC1"/>
    <property type="match status" value="1"/>
</dbReference>
<evidence type="ECO:0000256" key="5">
    <source>
        <dbReference type="PROSITE-ProRule" id="PRU00335"/>
    </source>
</evidence>
<dbReference type="PANTHER" id="PTHR30055">
    <property type="entry name" value="HTH-TYPE TRANSCRIPTIONAL REGULATOR RUTR"/>
    <property type="match status" value="1"/>
</dbReference>
<comment type="caution">
    <text evidence="9">The sequence shown here is derived from an EMBL/GenBank/DDBJ whole genome shotgun (WGS) entry which is preliminary data.</text>
</comment>
<dbReference type="SUPFAM" id="SSF48498">
    <property type="entry name" value="Tetracyclin repressor-like, C-terminal domain"/>
    <property type="match status" value="1"/>
</dbReference>
<dbReference type="InterPro" id="IPR001387">
    <property type="entry name" value="Cro/C1-type_HTH"/>
</dbReference>
<reference evidence="9 10" key="1">
    <citation type="submission" date="2019-05" db="EMBL/GenBank/DDBJ databases">
        <title>Kocuria coralli sp. nov., a novel actinobacterium isolated from coral reef seawater.</title>
        <authorList>
            <person name="Li J."/>
        </authorList>
    </citation>
    <scope>NUCLEOTIDE SEQUENCE [LARGE SCALE GENOMIC DNA]</scope>
    <source>
        <strain evidence="9 10">SCSIO 13007</strain>
    </source>
</reference>
<evidence type="ECO:0000256" key="6">
    <source>
        <dbReference type="SAM" id="MobiDB-lite"/>
    </source>
</evidence>
<evidence type="ECO:0000259" key="8">
    <source>
        <dbReference type="PROSITE" id="PS50977"/>
    </source>
</evidence>
<evidence type="ECO:0000313" key="9">
    <source>
        <dbReference type="EMBL" id="KAA9394703.1"/>
    </source>
</evidence>
<feature type="DNA-binding region" description="H-T-H motif" evidence="5">
    <location>
        <begin position="122"/>
        <end position="141"/>
    </location>
</feature>
<dbReference type="PRINTS" id="PR00455">
    <property type="entry name" value="HTHTETR"/>
</dbReference>
<evidence type="ECO:0000256" key="2">
    <source>
        <dbReference type="ARBA" id="ARBA00023015"/>
    </source>
</evidence>
<keyword evidence="10" id="KW-1185">Reference proteome</keyword>
<keyword evidence="4" id="KW-0804">Transcription</keyword>
<dbReference type="InterPro" id="IPR001647">
    <property type="entry name" value="HTH_TetR"/>
</dbReference>
<dbReference type="SMART" id="SM00530">
    <property type="entry name" value="HTH_XRE"/>
    <property type="match status" value="1"/>
</dbReference>
<name>A0A5J5KYF7_9MICC</name>
<dbReference type="GO" id="GO:0003700">
    <property type="term" value="F:DNA-binding transcription factor activity"/>
    <property type="evidence" value="ECO:0007669"/>
    <property type="project" value="TreeGrafter"/>
</dbReference>
<dbReference type="PANTHER" id="PTHR30055:SF238">
    <property type="entry name" value="MYCOFACTOCIN BIOSYNTHESIS TRANSCRIPTIONAL REGULATOR MFTR-RELATED"/>
    <property type="match status" value="1"/>
</dbReference>
<organism evidence="9 10">
    <name type="scientific">Kocuria coralli</name>
    <dbReference type="NCBI Taxonomy" id="1461025"/>
    <lineage>
        <taxon>Bacteria</taxon>
        <taxon>Bacillati</taxon>
        <taxon>Actinomycetota</taxon>
        <taxon>Actinomycetes</taxon>
        <taxon>Micrococcales</taxon>
        <taxon>Micrococcaceae</taxon>
        <taxon>Kocuria</taxon>
    </lineage>
</organism>
<keyword evidence="2" id="KW-0805">Transcription regulation</keyword>
<feature type="domain" description="HTH cro/C1-type" evidence="7">
    <location>
        <begin position="16"/>
        <end position="69"/>
    </location>
</feature>
<evidence type="ECO:0000256" key="3">
    <source>
        <dbReference type="ARBA" id="ARBA00023125"/>
    </source>
</evidence>
<dbReference type="AlphaFoldDB" id="A0A5J5KYF7"/>
<evidence type="ECO:0000259" key="7">
    <source>
        <dbReference type="PROSITE" id="PS50943"/>
    </source>
</evidence>
<dbReference type="SUPFAM" id="SSF46689">
    <property type="entry name" value="Homeodomain-like"/>
    <property type="match status" value="1"/>
</dbReference>
<protein>
    <submittedName>
        <fullName evidence="9">TetR family transcriptional regulator</fullName>
    </submittedName>
</protein>
<dbReference type="Pfam" id="PF01381">
    <property type="entry name" value="HTH_3"/>
    <property type="match status" value="1"/>
</dbReference>
<proteinExistence type="predicted"/>
<dbReference type="RefSeq" id="WP_158033374.1">
    <property type="nucleotide sequence ID" value="NZ_ML708614.1"/>
</dbReference>
<evidence type="ECO:0000256" key="1">
    <source>
        <dbReference type="ARBA" id="ARBA00022491"/>
    </source>
</evidence>
<dbReference type="EMBL" id="SZWF01000005">
    <property type="protein sequence ID" value="KAA9394703.1"/>
    <property type="molecule type" value="Genomic_DNA"/>
</dbReference>
<dbReference type="Pfam" id="PF13977">
    <property type="entry name" value="TetR_C_6"/>
    <property type="match status" value="1"/>
</dbReference>
<dbReference type="Proteomes" id="UP000325957">
    <property type="component" value="Unassembled WGS sequence"/>
</dbReference>
<dbReference type="InterPro" id="IPR010982">
    <property type="entry name" value="Lambda_DNA-bd_dom_sf"/>
</dbReference>
<dbReference type="PROSITE" id="PS50977">
    <property type="entry name" value="HTH_TETR_2"/>
    <property type="match status" value="1"/>
</dbReference>
<dbReference type="InterPro" id="IPR039538">
    <property type="entry name" value="BetI_C"/>
</dbReference>
<dbReference type="Gene3D" id="1.10.357.10">
    <property type="entry name" value="Tetracycline Repressor, domain 2"/>
    <property type="match status" value="1"/>
</dbReference>
<dbReference type="GO" id="GO:0000976">
    <property type="term" value="F:transcription cis-regulatory region binding"/>
    <property type="evidence" value="ECO:0007669"/>
    <property type="project" value="TreeGrafter"/>
</dbReference>
<dbReference type="InterPro" id="IPR050109">
    <property type="entry name" value="HTH-type_TetR-like_transc_reg"/>
</dbReference>
<dbReference type="InterPro" id="IPR036271">
    <property type="entry name" value="Tet_transcr_reg_TetR-rel_C_sf"/>
</dbReference>
<accession>A0A5J5KYF7</accession>
<keyword evidence="3 5" id="KW-0238">DNA-binding</keyword>
<feature type="region of interest" description="Disordered" evidence="6">
    <location>
        <begin position="291"/>
        <end position="314"/>
    </location>
</feature>
<dbReference type="SUPFAM" id="SSF47413">
    <property type="entry name" value="lambda repressor-like DNA-binding domains"/>
    <property type="match status" value="1"/>
</dbReference>
<evidence type="ECO:0000313" key="10">
    <source>
        <dbReference type="Proteomes" id="UP000325957"/>
    </source>
</evidence>
<dbReference type="InterPro" id="IPR009057">
    <property type="entry name" value="Homeodomain-like_sf"/>
</dbReference>
<dbReference type="Pfam" id="PF00440">
    <property type="entry name" value="TetR_N"/>
    <property type="match status" value="1"/>
</dbReference>
<gene>
    <name evidence="9" type="ORF">FCK90_05915</name>
</gene>
<sequence length="314" mass="34334">MTPPVVTPDTAASRAREAIRASGLAQRELSLRIGLDETKLSKALTGTRRFTPHELFSLATHTGVTVSWLLTGADSTDASSAAAPLQVHSDLPGSATDHAARKRSIVEAAWWLFSQRGYQAVRVADIAAAAGVSNAAIHYHFAGKKAVFLETLHYTIKLEYDRQVALLSELAEPVAQLKGLLGSQVPADRQTRAEWSIWAQFWGTSSLDEDCRSLHAEAYHCWHRTVTAVVLDGQRQGVFIEGPARPMVDSLIGLVDGVGLRVLTGLIDAEQMTRVLEHHVDTVLIRRRDHGPDATERDVRDEHDTSASKGVFHD</sequence>
<dbReference type="CDD" id="cd00093">
    <property type="entry name" value="HTH_XRE"/>
    <property type="match status" value="1"/>
</dbReference>
<keyword evidence="1" id="KW-0678">Repressor</keyword>